<dbReference type="NCBIfam" id="TIGR00358">
    <property type="entry name" value="3_prime_RNase"/>
    <property type="match status" value="1"/>
</dbReference>
<evidence type="ECO:0000313" key="12">
    <source>
        <dbReference type="Proteomes" id="UP000543642"/>
    </source>
</evidence>
<dbReference type="InterPro" id="IPR040476">
    <property type="entry name" value="CSD2"/>
</dbReference>
<dbReference type="PROSITE" id="PS50126">
    <property type="entry name" value="S1"/>
    <property type="match status" value="1"/>
</dbReference>
<dbReference type="InterPro" id="IPR011129">
    <property type="entry name" value="CSD"/>
</dbReference>
<dbReference type="GO" id="GO:0006402">
    <property type="term" value="P:mRNA catabolic process"/>
    <property type="evidence" value="ECO:0007669"/>
    <property type="project" value="TreeGrafter"/>
</dbReference>
<dbReference type="PANTHER" id="PTHR23355">
    <property type="entry name" value="RIBONUCLEASE"/>
    <property type="match status" value="1"/>
</dbReference>
<feature type="compositionally biased region" description="Basic and acidic residues" evidence="9">
    <location>
        <begin position="715"/>
        <end position="730"/>
    </location>
</feature>
<dbReference type="Pfam" id="PF17876">
    <property type="entry name" value="CSD2"/>
    <property type="match status" value="1"/>
</dbReference>
<accession>A0A7W8M465</accession>
<keyword evidence="7 8" id="KW-0694">RNA-binding</keyword>
<comment type="caution">
    <text evidence="11">The sequence shown here is derived from an EMBL/GenBank/DDBJ whole genome shotgun (WGS) entry which is preliminary data.</text>
</comment>
<dbReference type="EMBL" id="JACHFW010000002">
    <property type="protein sequence ID" value="MBB5263813.1"/>
    <property type="molecule type" value="Genomic_DNA"/>
</dbReference>
<name>A0A7W8M465_9FIRM</name>
<feature type="region of interest" description="Disordered" evidence="9">
    <location>
        <begin position="711"/>
        <end position="730"/>
    </location>
</feature>
<gene>
    <name evidence="8" type="primary">rnr</name>
    <name evidence="11" type="ORF">HNP82_000911</name>
</gene>
<dbReference type="InterPro" id="IPR004476">
    <property type="entry name" value="RNase_II/RNase_R"/>
</dbReference>
<dbReference type="RefSeq" id="WP_183771935.1">
    <property type="nucleotide sequence ID" value="NZ_JACHFW010000002.1"/>
</dbReference>
<evidence type="ECO:0000313" key="11">
    <source>
        <dbReference type="EMBL" id="MBB5263813.1"/>
    </source>
</evidence>
<dbReference type="InterPro" id="IPR050180">
    <property type="entry name" value="RNR_Ribonuclease"/>
</dbReference>
<evidence type="ECO:0000256" key="3">
    <source>
        <dbReference type="ARBA" id="ARBA00022490"/>
    </source>
</evidence>
<dbReference type="Proteomes" id="UP000543642">
    <property type="component" value="Unassembled WGS sequence"/>
</dbReference>
<dbReference type="Pfam" id="PF08206">
    <property type="entry name" value="OB_RNB"/>
    <property type="match status" value="1"/>
</dbReference>
<evidence type="ECO:0000256" key="6">
    <source>
        <dbReference type="ARBA" id="ARBA00022839"/>
    </source>
</evidence>
<dbReference type="NCBIfam" id="TIGR02063">
    <property type="entry name" value="RNase_R"/>
    <property type="match status" value="1"/>
</dbReference>
<dbReference type="FunFam" id="2.40.50.140:FF:000219">
    <property type="entry name" value="Ribonuclease R"/>
    <property type="match status" value="1"/>
</dbReference>
<evidence type="ECO:0000256" key="9">
    <source>
        <dbReference type="SAM" id="MobiDB-lite"/>
    </source>
</evidence>
<evidence type="ECO:0000256" key="7">
    <source>
        <dbReference type="ARBA" id="ARBA00022884"/>
    </source>
</evidence>
<sequence>MDEMSYDLRWNMLLELFSDEAYRPMKFKELCVFLHVPREERDAFKSMLDQMFSKGLIAMTSDKRYSKPLPDLYQGIFMGSAKGFGFVRVEGMDEDIFISREDINGALHGDTVSVRVLRKSSGPRRSEGQVVSIIQRANENVVGTYDKSKKFGFVVPDNSKISKDIFVRAENSMGAVTGHKVVVKITDFGAGNKNPEGEIIQILGHADDPQTDVISVLMAYNIPVDFPDDVIKSLEKIPDTVSDGDLTGRRDLRSLPTVTIDGEDAKDLDDAITLSKEGGIYHLGVHIADVSHYVAENSPLDREALRRGTSVYLVDRVVPMLPHQLSNGICSLNEGCDRLTLSILLDIDSKGQVIGHEITPAVICVDRRMTYTAVNGIVTDRDPELMEEYRPLVPMFELMKETADVLREKRRQRGGIDFDFPESKILLNEKGFPVDIHPYERNAATKIIEDFMLIANETVAEDFFWQELPFLYRTHETPDTERIRKLVAMISGFGYSMKVGRGEVHPKEFQKLLGKIEGTPEEAMISRLALRSMKQARYTTVNSGHFGLAVKYYCHFTSPIRRYPDLQIHRIIKENLAGKLDERRQDHYRAILNEVANSTSMNERRADEAERDVEKLKKVEYMSAHLGEIYTGVISGMTNWGMYVELPNTCEGLVRLQDMDDDYYYYDEKNYTITGETLGTAYSLGQKVKVRVVSADKAERTIYFILSDEEEEGEMKDHGKKQFRDKAHRQ</sequence>
<dbReference type="GO" id="GO:0003723">
    <property type="term" value="F:RNA binding"/>
    <property type="evidence" value="ECO:0007669"/>
    <property type="project" value="UniProtKB-UniRule"/>
</dbReference>
<keyword evidence="4 8" id="KW-0540">Nuclease</keyword>
<keyword evidence="6 8" id="KW-0269">Exonuclease</keyword>
<proteinExistence type="inferred from homology"/>
<dbReference type="InterPro" id="IPR011805">
    <property type="entry name" value="RNase_R"/>
</dbReference>
<comment type="similarity">
    <text evidence="8">Belongs to the RNR ribonuclease family. RNase R subfamily.</text>
</comment>
<dbReference type="EC" id="3.1.13.1" evidence="8"/>
<evidence type="ECO:0000256" key="2">
    <source>
        <dbReference type="ARBA" id="ARBA00004496"/>
    </source>
</evidence>
<evidence type="ECO:0000256" key="8">
    <source>
        <dbReference type="HAMAP-Rule" id="MF_01895"/>
    </source>
</evidence>
<dbReference type="SMART" id="SM00316">
    <property type="entry name" value="S1"/>
    <property type="match status" value="1"/>
</dbReference>
<keyword evidence="5 8" id="KW-0378">Hydrolase</keyword>
<dbReference type="InterPro" id="IPR013223">
    <property type="entry name" value="RNase_B_OB_dom"/>
</dbReference>
<dbReference type="SMART" id="SM00955">
    <property type="entry name" value="RNB"/>
    <property type="match status" value="1"/>
</dbReference>
<feature type="domain" description="S1 motif" evidence="10">
    <location>
        <begin position="627"/>
        <end position="707"/>
    </location>
</feature>
<evidence type="ECO:0000256" key="5">
    <source>
        <dbReference type="ARBA" id="ARBA00022801"/>
    </source>
</evidence>
<dbReference type="SUPFAM" id="SSF50249">
    <property type="entry name" value="Nucleic acid-binding proteins"/>
    <property type="match status" value="4"/>
</dbReference>
<dbReference type="Pfam" id="PF00773">
    <property type="entry name" value="RNB"/>
    <property type="match status" value="1"/>
</dbReference>
<dbReference type="CDD" id="cd04471">
    <property type="entry name" value="S1_RNase_R"/>
    <property type="match status" value="1"/>
</dbReference>
<dbReference type="PANTHER" id="PTHR23355:SF9">
    <property type="entry name" value="DIS3-LIKE EXONUCLEASE 2"/>
    <property type="match status" value="1"/>
</dbReference>
<dbReference type="Gene3D" id="2.40.50.140">
    <property type="entry name" value="Nucleic acid-binding proteins"/>
    <property type="match status" value="3"/>
</dbReference>
<dbReference type="InterPro" id="IPR003029">
    <property type="entry name" value="S1_domain"/>
</dbReference>
<keyword evidence="12" id="KW-1185">Reference proteome</keyword>
<evidence type="ECO:0000259" key="10">
    <source>
        <dbReference type="PROSITE" id="PS50126"/>
    </source>
</evidence>
<comment type="catalytic activity">
    <reaction evidence="1 8">
        <text>Exonucleolytic cleavage in the 3'- to 5'-direction to yield nucleoside 5'-phosphates.</text>
        <dbReference type="EC" id="3.1.13.1"/>
    </reaction>
</comment>
<comment type="function">
    <text evidence="8">3'-5' exoribonuclease that releases 5'-nucleoside monophosphates and is involved in maturation of structured RNAs.</text>
</comment>
<evidence type="ECO:0000256" key="4">
    <source>
        <dbReference type="ARBA" id="ARBA00022722"/>
    </source>
</evidence>
<reference evidence="11 12" key="1">
    <citation type="submission" date="2020-08" db="EMBL/GenBank/DDBJ databases">
        <title>Genomic Encyclopedia of Type Strains, Phase IV (KMG-IV): sequencing the most valuable type-strain genomes for metagenomic binning, comparative biology and taxonomic classification.</title>
        <authorList>
            <person name="Goeker M."/>
        </authorList>
    </citation>
    <scope>NUCLEOTIDE SEQUENCE [LARGE SCALE GENOMIC DNA]</scope>
    <source>
        <strain evidence="11 12">DSM 106146</strain>
    </source>
</reference>
<dbReference type="GO" id="GO:0008859">
    <property type="term" value="F:exoribonuclease II activity"/>
    <property type="evidence" value="ECO:0007669"/>
    <property type="project" value="UniProtKB-UniRule"/>
</dbReference>
<dbReference type="InterPro" id="IPR012340">
    <property type="entry name" value="NA-bd_OB-fold"/>
</dbReference>
<protein>
    <recommendedName>
        <fullName evidence="8">Ribonuclease R</fullName>
        <shortName evidence="8">RNase R</shortName>
        <ecNumber evidence="8">3.1.13.1</ecNumber>
    </recommendedName>
</protein>
<dbReference type="AlphaFoldDB" id="A0A7W8M465"/>
<comment type="subcellular location">
    <subcellularLocation>
        <location evidence="2 8">Cytoplasm</location>
    </subcellularLocation>
</comment>
<evidence type="ECO:0000256" key="1">
    <source>
        <dbReference type="ARBA" id="ARBA00001849"/>
    </source>
</evidence>
<dbReference type="Pfam" id="PF00575">
    <property type="entry name" value="S1"/>
    <property type="match status" value="1"/>
</dbReference>
<dbReference type="HAMAP" id="MF_01895">
    <property type="entry name" value="RNase_R"/>
    <property type="match status" value="1"/>
</dbReference>
<keyword evidence="3 8" id="KW-0963">Cytoplasm</keyword>
<dbReference type="GO" id="GO:0005829">
    <property type="term" value="C:cytosol"/>
    <property type="evidence" value="ECO:0007669"/>
    <property type="project" value="TreeGrafter"/>
</dbReference>
<dbReference type="InterPro" id="IPR001900">
    <property type="entry name" value="RNase_II/R"/>
</dbReference>
<organism evidence="11 12">
    <name type="scientific">Catenibacillus scindens</name>
    <dbReference type="NCBI Taxonomy" id="673271"/>
    <lineage>
        <taxon>Bacteria</taxon>
        <taxon>Bacillati</taxon>
        <taxon>Bacillota</taxon>
        <taxon>Clostridia</taxon>
        <taxon>Lachnospirales</taxon>
        <taxon>Lachnospiraceae</taxon>
        <taxon>Catenibacillus</taxon>
    </lineage>
</organism>
<dbReference type="SMART" id="SM00357">
    <property type="entry name" value="CSP"/>
    <property type="match status" value="2"/>
</dbReference>